<proteinExistence type="predicted"/>
<protein>
    <submittedName>
        <fullName evidence="1">Putative trypsin-like peptidase domain containing protein</fullName>
    </submittedName>
</protein>
<name>A0A6H1ZPP7_9ZZZZ</name>
<dbReference type="SUPFAM" id="SSF50494">
    <property type="entry name" value="Trypsin-like serine proteases"/>
    <property type="match status" value="1"/>
</dbReference>
<reference evidence="1" key="1">
    <citation type="submission" date="2020-03" db="EMBL/GenBank/DDBJ databases">
        <title>The deep terrestrial virosphere.</title>
        <authorList>
            <person name="Holmfeldt K."/>
            <person name="Nilsson E."/>
            <person name="Simone D."/>
            <person name="Lopez-Fernandez M."/>
            <person name="Wu X."/>
            <person name="de Brujin I."/>
            <person name="Lundin D."/>
            <person name="Andersson A."/>
            <person name="Bertilsson S."/>
            <person name="Dopson M."/>
        </authorList>
    </citation>
    <scope>NUCLEOTIDE SEQUENCE</scope>
    <source>
        <strain evidence="1">TM448A01530</strain>
    </source>
</reference>
<sequence>MVGEEDTLEHINKLHGEILWTTVRIRATKAWGSGTLIYSMPDGSGKIHTYVLTCHHVVADNIKVEEKWDPQVGMDVKKEVRTPVEVQLFYYEKLSHAKGLAGSYRAWIRVYDADQDIALLELDKTSYTKPIAFLFPRDMIEEEVHVFDVIYAVGAAMAHEPIATKGIINFMDEIIDDYEYWMGNAPTIFGNSGGAVFRFSRNRKRYEFIGMPARITVNLQGFSADPITHMGYFVPISRIYKVLESNYYQFIYDEKYTYESCEIERKKSEEEARKLFMAKFGTVKEKVSKQA</sequence>
<accession>A0A6H1ZPP7</accession>
<dbReference type="PANTHER" id="PTHR43019">
    <property type="entry name" value="SERINE ENDOPROTEASE DEGS"/>
    <property type="match status" value="1"/>
</dbReference>
<dbReference type="Pfam" id="PF13365">
    <property type="entry name" value="Trypsin_2"/>
    <property type="match status" value="1"/>
</dbReference>
<evidence type="ECO:0000313" key="1">
    <source>
        <dbReference type="EMBL" id="QJA49903.1"/>
    </source>
</evidence>
<gene>
    <name evidence="1" type="ORF">TM448A01530_0002</name>
</gene>
<dbReference type="EMBL" id="MT144162">
    <property type="protein sequence ID" value="QJA49903.1"/>
    <property type="molecule type" value="Genomic_DNA"/>
</dbReference>
<organism evidence="1">
    <name type="scientific">viral metagenome</name>
    <dbReference type="NCBI Taxonomy" id="1070528"/>
    <lineage>
        <taxon>unclassified sequences</taxon>
        <taxon>metagenomes</taxon>
        <taxon>organismal metagenomes</taxon>
    </lineage>
</organism>
<dbReference type="Gene3D" id="2.40.10.10">
    <property type="entry name" value="Trypsin-like serine proteases"/>
    <property type="match status" value="2"/>
</dbReference>
<dbReference type="InterPro" id="IPR043504">
    <property type="entry name" value="Peptidase_S1_PA_chymotrypsin"/>
</dbReference>
<dbReference type="InterPro" id="IPR009003">
    <property type="entry name" value="Peptidase_S1_PA"/>
</dbReference>
<dbReference type="AlphaFoldDB" id="A0A6H1ZPP7"/>
<dbReference type="PANTHER" id="PTHR43019:SF23">
    <property type="entry name" value="PROTEASE DO-LIKE 5, CHLOROPLASTIC"/>
    <property type="match status" value="1"/>
</dbReference>